<evidence type="ECO:0000313" key="7">
    <source>
        <dbReference type="Proteomes" id="UP000054903"/>
    </source>
</evidence>
<dbReference type="EC" id="1.2.1.27" evidence="1"/>
<dbReference type="InterPro" id="IPR015590">
    <property type="entry name" value="Aldehyde_DH_dom"/>
</dbReference>
<sequence length="503" mass="54616">MQAFNDTADVVHYIHGERTHGSATRTQPVFNPATGERPRNLVLGDAADVDAAVASAKAAFPAWRDTPPIRRARVMLKFLELMNKHRDELAAIITAEHGKVFSDAQGEVSRGIDVIEFACGIPQLLKGDYTEQVSTGMDNWTTRQPLGVVAGITPFNFPCMVPCWMFPVAIASGNAFILKPSERDPSASLFMADLLKQAGLPDGIFNVVQGDKVVVDALLTHPQVKAISFVGSTPIANYIYETGAKHGKRVQALGGAKNHMVVMPDANIEQAVDALIGAGYASAGERCMAISVAVLVGDVADKIVPMLAERAQQLKIRNGMEDDAEMGPIVTRAALERIEGYIALGVDEGAKLVVDGRGYKVPGHEDGFFTGGTLFDHVTPDMRIYKEEIFGPVLACVRVKDFSEAVDLVNEHEFGNGVACYTSDGHIAREFGRRIEVGMVGINVPIPVPMAWHGFGGWKRSLFGDMHAYGEEGVRFYTKQKSIMQRWPESTEKGAEFVMPTAK</sequence>
<dbReference type="InterPro" id="IPR010061">
    <property type="entry name" value="MeMal-semiAld_DH"/>
</dbReference>
<keyword evidence="2" id="KW-0560">Oxidoreductase</keyword>
<dbReference type="PANTHER" id="PTHR43866">
    <property type="entry name" value="MALONATE-SEMIALDEHYDE DEHYDROGENASE"/>
    <property type="match status" value="1"/>
</dbReference>
<evidence type="ECO:0000313" key="6">
    <source>
        <dbReference type="EMBL" id="SAK51767.1"/>
    </source>
</evidence>
<comment type="caution">
    <text evidence="6">The sequence shown here is derived from an EMBL/GenBank/DDBJ whole genome shotgun (WGS) entry which is preliminary data.</text>
</comment>
<dbReference type="RefSeq" id="WP_061133575.1">
    <property type="nucleotide sequence ID" value="NZ_FCNX02000002.1"/>
</dbReference>
<evidence type="ECO:0000256" key="4">
    <source>
        <dbReference type="SAM" id="MobiDB-lite"/>
    </source>
</evidence>
<dbReference type="Gene3D" id="3.40.309.10">
    <property type="entry name" value="Aldehyde Dehydrogenase, Chain A, domain 2"/>
    <property type="match status" value="1"/>
</dbReference>
<dbReference type="PROSITE" id="PS00070">
    <property type="entry name" value="ALDEHYDE_DEHYDR_CYS"/>
    <property type="match status" value="1"/>
</dbReference>
<dbReference type="InterPro" id="IPR016162">
    <property type="entry name" value="Ald_DH_N"/>
</dbReference>
<dbReference type="PANTHER" id="PTHR43866:SF4">
    <property type="entry name" value="MALONATE-SEMIALDEHYDE DEHYDROGENASE"/>
    <property type="match status" value="1"/>
</dbReference>
<feature type="domain" description="Aldehyde dehydrogenase" evidence="5">
    <location>
        <begin position="23"/>
        <end position="483"/>
    </location>
</feature>
<evidence type="ECO:0000259" key="5">
    <source>
        <dbReference type="Pfam" id="PF00171"/>
    </source>
</evidence>
<dbReference type="InterPro" id="IPR016163">
    <property type="entry name" value="Ald_DH_C"/>
</dbReference>
<evidence type="ECO:0000256" key="2">
    <source>
        <dbReference type="ARBA" id="ARBA00023002"/>
    </source>
</evidence>
<dbReference type="InterPro" id="IPR016161">
    <property type="entry name" value="Ald_DH/histidinol_DH"/>
</dbReference>
<dbReference type="CDD" id="cd07085">
    <property type="entry name" value="ALDH_F6_MMSDH"/>
    <property type="match status" value="1"/>
</dbReference>
<dbReference type="NCBIfam" id="TIGR01722">
    <property type="entry name" value="MMSDH"/>
    <property type="match status" value="1"/>
</dbReference>
<dbReference type="AlphaFoldDB" id="A0A158A3U9"/>
<name>A0A158A3U9_9BURK</name>
<dbReference type="GO" id="GO:0004491">
    <property type="term" value="F:methylmalonate-semialdehyde dehydrogenase (acylating, NAD) activity"/>
    <property type="evidence" value="ECO:0007669"/>
    <property type="project" value="UniProtKB-EC"/>
</dbReference>
<dbReference type="STRING" id="1777138.AWB77_01336"/>
<feature type="region of interest" description="Disordered" evidence="4">
    <location>
        <begin position="18"/>
        <end position="37"/>
    </location>
</feature>
<keyword evidence="7" id="KW-1185">Reference proteome</keyword>
<dbReference type="Proteomes" id="UP000054903">
    <property type="component" value="Unassembled WGS sequence"/>
</dbReference>
<dbReference type="Pfam" id="PF00171">
    <property type="entry name" value="Aldedh"/>
    <property type="match status" value="1"/>
</dbReference>
<gene>
    <name evidence="6" type="ORF">AWB77_01336</name>
</gene>
<dbReference type="Gene3D" id="3.40.605.10">
    <property type="entry name" value="Aldehyde Dehydrogenase, Chain A, domain 1"/>
    <property type="match status" value="1"/>
</dbReference>
<dbReference type="FunFam" id="3.40.605.10:FF:000003">
    <property type="entry name" value="Methylmalonate-semialdehyde dehydrogenase [acylating]"/>
    <property type="match status" value="1"/>
</dbReference>
<dbReference type="EMBL" id="FCNX02000002">
    <property type="protein sequence ID" value="SAK51767.1"/>
    <property type="molecule type" value="Genomic_DNA"/>
</dbReference>
<dbReference type="InterPro" id="IPR016160">
    <property type="entry name" value="Ald_DH_CS_CYS"/>
</dbReference>
<proteinExistence type="predicted"/>
<dbReference type="SUPFAM" id="SSF53720">
    <property type="entry name" value="ALDH-like"/>
    <property type="match status" value="1"/>
</dbReference>
<dbReference type="GO" id="GO:0006574">
    <property type="term" value="P:L-valine catabolic process"/>
    <property type="evidence" value="ECO:0007669"/>
    <property type="project" value="TreeGrafter"/>
</dbReference>
<dbReference type="GO" id="GO:0006210">
    <property type="term" value="P:thymine catabolic process"/>
    <property type="evidence" value="ECO:0007669"/>
    <property type="project" value="TreeGrafter"/>
</dbReference>
<protein>
    <recommendedName>
        <fullName evidence="1">methylmalonate-semialdehyde dehydrogenase (CoA acylating)</fullName>
        <ecNumber evidence="1">1.2.1.27</ecNumber>
    </recommendedName>
</protein>
<accession>A0A158A3U9</accession>
<organism evidence="6 7">
    <name type="scientific">Caballeronia fortuita</name>
    <dbReference type="NCBI Taxonomy" id="1777138"/>
    <lineage>
        <taxon>Bacteria</taxon>
        <taxon>Pseudomonadati</taxon>
        <taxon>Pseudomonadota</taxon>
        <taxon>Betaproteobacteria</taxon>
        <taxon>Burkholderiales</taxon>
        <taxon>Burkholderiaceae</taxon>
        <taxon>Caballeronia</taxon>
    </lineage>
</organism>
<dbReference type="FunFam" id="3.40.309.10:FF:000002">
    <property type="entry name" value="Methylmalonate-semialdehyde dehydrogenase (Acylating)"/>
    <property type="match status" value="1"/>
</dbReference>
<evidence type="ECO:0000256" key="3">
    <source>
        <dbReference type="ARBA" id="ARBA00023027"/>
    </source>
</evidence>
<dbReference type="OrthoDB" id="6187633at2"/>
<keyword evidence="3" id="KW-0520">NAD</keyword>
<reference evidence="6" key="1">
    <citation type="submission" date="2016-01" db="EMBL/GenBank/DDBJ databases">
        <authorList>
            <person name="Peeters C."/>
        </authorList>
    </citation>
    <scope>NUCLEOTIDE SEQUENCE</scope>
    <source>
        <strain evidence="6">LMG 29320</strain>
    </source>
</reference>
<evidence type="ECO:0000256" key="1">
    <source>
        <dbReference type="ARBA" id="ARBA00013048"/>
    </source>
</evidence>